<comment type="similarity">
    <text evidence="1">Belongs to the ABC transporter superfamily.</text>
</comment>
<keyword evidence="4 6" id="KW-0067">ATP-binding</keyword>
<dbReference type="SMART" id="SM00382">
    <property type="entry name" value="AAA"/>
    <property type="match status" value="1"/>
</dbReference>
<keyword evidence="2" id="KW-0813">Transport</keyword>
<dbReference type="GO" id="GO:0015833">
    <property type="term" value="P:peptide transport"/>
    <property type="evidence" value="ECO:0007669"/>
    <property type="project" value="InterPro"/>
</dbReference>
<dbReference type="InterPro" id="IPR003593">
    <property type="entry name" value="AAA+_ATPase"/>
</dbReference>
<dbReference type="FunFam" id="3.40.50.300:FF:000016">
    <property type="entry name" value="Oligopeptide ABC transporter ATP-binding component"/>
    <property type="match status" value="1"/>
</dbReference>
<dbReference type="GO" id="GO:0055085">
    <property type="term" value="P:transmembrane transport"/>
    <property type="evidence" value="ECO:0007669"/>
    <property type="project" value="UniProtKB-ARBA"/>
</dbReference>
<evidence type="ECO:0000313" key="7">
    <source>
        <dbReference type="Proteomes" id="UP000310636"/>
    </source>
</evidence>
<gene>
    <name evidence="6" type="ORF">E6C55_07525</name>
</gene>
<dbReference type="InterPro" id="IPR013563">
    <property type="entry name" value="Oligopep_ABC_C"/>
</dbReference>
<feature type="domain" description="ABC transporter" evidence="5">
    <location>
        <begin position="15"/>
        <end position="264"/>
    </location>
</feature>
<evidence type="ECO:0000313" key="6">
    <source>
        <dbReference type="EMBL" id="THF82224.1"/>
    </source>
</evidence>
<reference evidence="6 7" key="1">
    <citation type="submission" date="2019-04" db="EMBL/GenBank/DDBJ databases">
        <title>Cohnella sp. nov. isolated from preserved vegetables.</title>
        <authorList>
            <person name="Lin S.-Y."/>
            <person name="Hung M.-H."/>
            <person name="Young C.-C."/>
        </authorList>
    </citation>
    <scope>NUCLEOTIDE SEQUENCE [LARGE SCALE GENOMIC DNA]</scope>
    <source>
        <strain evidence="6 7">CC-MHH1044</strain>
    </source>
</reference>
<evidence type="ECO:0000256" key="4">
    <source>
        <dbReference type="ARBA" id="ARBA00022840"/>
    </source>
</evidence>
<dbReference type="InterPro" id="IPR027417">
    <property type="entry name" value="P-loop_NTPase"/>
</dbReference>
<organism evidence="6 7">
    <name type="scientific">Cohnella fermenti</name>
    <dbReference type="NCBI Taxonomy" id="2565925"/>
    <lineage>
        <taxon>Bacteria</taxon>
        <taxon>Bacillati</taxon>
        <taxon>Bacillota</taxon>
        <taxon>Bacilli</taxon>
        <taxon>Bacillales</taxon>
        <taxon>Paenibacillaceae</taxon>
        <taxon>Cohnella</taxon>
    </lineage>
</organism>
<dbReference type="GO" id="GO:0016887">
    <property type="term" value="F:ATP hydrolysis activity"/>
    <property type="evidence" value="ECO:0007669"/>
    <property type="project" value="InterPro"/>
</dbReference>
<protein>
    <submittedName>
        <fullName evidence="6">Dipeptide ABC transporter ATP-binding protein</fullName>
    </submittedName>
</protein>
<dbReference type="Gene3D" id="3.40.50.300">
    <property type="entry name" value="P-loop containing nucleotide triphosphate hydrolases"/>
    <property type="match status" value="1"/>
</dbReference>
<evidence type="ECO:0000256" key="3">
    <source>
        <dbReference type="ARBA" id="ARBA00022741"/>
    </source>
</evidence>
<dbReference type="InterPro" id="IPR017871">
    <property type="entry name" value="ABC_transporter-like_CS"/>
</dbReference>
<dbReference type="CDD" id="cd03257">
    <property type="entry name" value="ABC_NikE_OppD_transporters"/>
    <property type="match status" value="1"/>
</dbReference>
<dbReference type="InterPro" id="IPR003439">
    <property type="entry name" value="ABC_transporter-like_ATP-bd"/>
</dbReference>
<dbReference type="NCBIfam" id="NF008453">
    <property type="entry name" value="PRK11308.1"/>
    <property type="match status" value="1"/>
</dbReference>
<evidence type="ECO:0000256" key="1">
    <source>
        <dbReference type="ARBA" id="ARBA00005417"/>
    </source>
</evidence>
<accession>A0A4S4C4W9</accession>
<keyword evidence="3" id="KW-0547">Nucleotide-binding</keyword>
<evidence type="ECO:0000259" key="5">
    <source>
        <dbReference type="PROSITE" id="PS50893"/>
    </source>
</evidence>
<dbReference type="AlphaFoldDB" id="A0A4S4C4W9"/>
<dbReference type="InterPro" id="IPR050319">
    <property type="entry name" value="ABC_transp_ATP-bind"/>
</dbReference>
<dbReference type="PANTHER" id="PTHR43776">
    <property type="entry name" value="TRANSPORT ATP-BINDING PROTEIN"/>
    <property type="match status" value="1"/>
</dbReference>
<dbReference type="Proteomes" id="UP000310636">
    <property type="component" value="Unassembled WGS sequence"/>
</dbReference>
<dbReference type="SUPFAM" id="SSF52540">
    <property type="entry name" value="P-loop containing nucleoside triphosphate hydrolases"/>
    <property type="match status" value="1"/>
</dbReference>
<proteinExistence type="inferred from homology"/>
<dbReference type="PROSITE" id="PS50893">
    <property type="entry name" value="ABC_TRANSPORTER_2"/>
    <property type="match status" value="1"/>
</dbReference>
<keyword evidence="7" id="KW-1185">Reference proteome</keyword>
<sequence length="330" mass="36840">MTIAKHQEVSAEPLLRVNGLKKHYTAAGKTGFRRSTVKAVDGVSFDLREGETYGLVGESGCGKSTLGKTILRLTEPTEGEAFYRGVDLFKQSRRSLQAYRRELQMVFQDPFSSLNPRQIVGQALEEPLVIHGIGGPKERTARAMDILRTVGLQQDHYYRLPHELSGGQRQRIGLARALILNPRIVICDEPVSALDVIIQSQMINLMRRLQTELKLTYLFIAHDIAVVRHISDRIGIMYLGRLVEEAPTDELFANPRHPYTQVLLSAVPVPNPEAAKRQRIVLEGDLPSPLDPPSGCAFHTRCPYATDRCAREVPIHREVSSGHMAACHLV</sequence>
<comment type="caution">
    <text evidence="6">The sequence shown here is derived from an EMBL/GenBank/DDBJ whole genome shotgun (WGS) entry which is preliminary data.</text>
</comment>
<name>A0A4S4C4W9_9BACL</name>
<dbReference type="PROSITE" id="PS00211">
    <property type="entry name" value="ABC_TRANSPORTER_1"/>
    <property type="match status" value="1"/>
</dbReference>
<dbReference type="EMBL" id="SSOB01000007">
    <property type="protein sequence ID" value="THF82224.1"/>
    <property type="molecule type" value="Genomic_DNA"/>
</dbReference>
<dbReference type="GO" id="GO:0005524">
    <property type="term" value="F:ATP binding"/>
    <property type="evidence" value="ECO:0007669"/>
    <property type="project" value="UniProtKB-KW"/>
</dbReference>
<dbReference type="NCBIfam" id="TIGR01727">
    <property type="entry name" value="oligo_HPY"/>
    <property type="match status" value="1"/>
</dbReference>
<dbReference type="Pfam" id="PF08352">
    <property type="entry name" value="oligo_HPY"/>
    <property type="match status" value="1"/>
</dbReference>
<dbReference type="Pfam" id="PF00005">
    <property type="entry name" value="ABC_tran"/>
    <property type="match status" value="1"/>
</dbReference>
<dbReference type="OrthoDB" id="9802264at2"/>
<evidence type="ECO:0000256" key="2">
    <source>
        <dbReference type="ARBA" id="ARBA00022448"/>
    </source>
</evidence>
<dbReference type="RefSeq" id="WP_136369162.1">
    <property type="nucleotide sequence ID" value="NZ_SSOB01000007.1"/>
</dbReference>